<proteinExistence type="predicted"/>
<dbReference type="Proteomes" id="UP000765509">
    <property type="component" value="Unassembled WGS sequence"/>
</dbReference>
<evidence type="ECO:0000313" key="1">
    <source>
        <dbReference type="EMBL" id="MBW0494467.1"/>
    </source>
</evidence>
<name>A0A9Q3D2R5_9BASI</name>
<reference evidence="1" key="1">
    <citation type="submission" date="2021-03" db="EMBL/GenBank/DDBJ databases">
        <title>Draft genome sequence of rust myrtle Austropuccinia psidii MF-1, a brazilian biotype.</title>
        <authorList>
            <person name="Quecine M.C."/>
            <person name="Pachon D.M.R."/>
            <person name="Bonatelli M.L."/>
            <person name="Correr F.H."/>
            <person name="Franceschini L.M."/>
            <person name="Leite T.F."/>
            <person name="Margarido G.R.A."/>
            <person name="Almeida C.A."/>
            <person name="Ferrarezi J.A."/>
            <person name="Labate C.A."/>
        </authorList>
    </citation>
    <scope>NUCLEOTIDE SEQUENCE</scope>
    <source>
        <strain evidence="1">MF-1</strain>
    </source>
</reference>
<dbReference type="AlphaFoldDB" id="A0A9Q3D2R5"/>
<protein>
    <submittedName>
        <fullName evidence="1">Uncharacterized protein</fullName>
    </submittedName>
</protein>
<comment type="caution">
    <text evidence="1">The sequence shown here is derived from an EMBL/GenBank/DDBJ whole genome shotgun (WGS) entry which is preliminary data.</text>
</comment>
<sequence length="137" mass="16006">MKKAIVVMDKFTSQHIILGNAYLSIYGIEINNHKDRYLTIRENKIQKFDSSNMFKQISVVSPNKNTYKGEFVTDQVVEAQINPELSSKMRQELIYVLYTYRNAFSLDHEQMGAIRGHEVNMTFNIDRPYPAVLRRQA</sequence>
<evidence type="ECO:0000313" key="2">
    <source>
        <dbReference type="Proteomes" id="UP000765509"/>
    </source>
</evidence>
<dbReference type="EMBL" id="AVOT02012593">
    <property type="protein sequence ID" value="MBW0494467.1"/>
    <property type="molecule type" value="Genomic_DNA"/>
</dbReference>
<organism evidence="1 2">
    <name type="scientific">Austropuccinia psidii MF-1</name>
    <dbReference type="NCBI Taxonomy" id="1389203"/>
    <lineage>
        <taxon>Eukaryota</taxon>
        <taxon>Fungi</taxon>
        <taxon>Dikarya</taxon>
        <taxon>Basidiomycota</taxon>
        <taxon>Pucciniomycotina</taxon>
        <taxon>Pucciniomycetes</taxon>
        <taxon>Pucciniales</taxon>
        <taxon>Sphaerophragmiaceae</taxon>
        <taxon>Austropuccinia</taxon>
    </lineage>
</organism>
<gene>
    <name evidence="1" type="ORF">O181_034182</name>
</gene>
<accession>A0A9Q3D2R5</accession>
<keyword evidence="2" id="KW-1185">Reference proteome</keyword>